<feature type="transmembrane region" description="Helical" evidence="1">
    <location>
        <begin position="386"/>
        <end position="404"/>
    </location>
</feature>
<feature type="transmembrane region" description="Helical" evidence="1">
    <location>
        <begin position="194"/>
        <end position="220"/>
    </location>
</feature>
<feature type="transmembrane region" description="Helical" evidence="1">
    <location>
        <begin position="226"/>
        <end position="244"/>
    </location>
</feature>
<feature type="transmembrane region" description="Helical" evidence="1">
    <location>
        <begin position="114"/>
        <end position="132"/>
    </location>
</feature>
<feature type="transmembrane region" description="Helical" evidence="1">
    <location>
        <begin position="355"/>
        <end position="374"/>
    </location>
</feature>
<protein>
    <recommendedName>
        <fullName evidence="4">DUF2029 domain-containing protein</fullName>
    </recommendedName>
</protein>
<comment type="caution">
    <text evidence="2">The sequence shown here is derived from an EMBL/GenBank/DDBJ whole genome shotgun (WGS) entry which is preliminary data.</text>
</comment>
<proteinExistence type="predicted"/>
<evidence type="ECO:0000313" key="2">
    <source>
        <dbReference type="EMBL" id="NJP02144.1"/>
    </source>
</evidence>
<dbReference type="Proteomes" id="UP000746535">
    <property type="component" value="Unassembled WGS sequence"/>
</dbReference>
<keyword evidence="1" id="KW-0472">Membrane</keyword>
<evidence type="ECO:0008006" key="4">
    <source>
        <dbReference type="Google" id="ProtNLM"/>
    </source>
</evidence>
<evidence type="ECO:0000313" key="3">
    <source>
        <dbReference type="Proteomes" id="UP000746535"/>
    </source>
</evidence>
<evidence type="ECO:0000256" key="1">
    <source>
        <dbReference type="SAM" id="Phobius"/>
    </source>
</evidence>
<feature type="transmembrane region" description="Helical" evidence="1">
    <location>
        <begin position="315"/>
        <end position="335"/>
    </location>
</feature>
<keyword evidence="1" id="KW-0812">Transmembrane</keyword>
<keyword evidence="3" id="KW-1185">Reference proteome</keyword>
<feature type="transmembrane region" description="Helical" evidence="1">
    <location>
        <begin position="35"/>
        <end position="57"/>
    </location>
</feature>
<name>A0ABX0YFE9_9PSED</name>
<feature type="transmembrane region" description="Helical" evidence="1">
    <location>
        <begin position="290"/>
        <end position="308"/>
    </location>
</feature>
<dbReference type="RefSeq" id="WP_168084718.1">
    <property type="nucleotide sequence ID" value="NZ_JAAVJI010000009.1"/>
</dbReference>
<organism evidence="2 3">
    <name type="scientific">Pseudomonas quercus</name>
    <dbReference type="NCBI Taxonomy" id="2722792"/>
    <lineage>
        <taxon>Bacteria</taxon>
        <taxon>Pseudomonadati</taxon>
        <taxon>Pseudomonadota</taxon>
        <taxon>Gammaproteobacteria</taxon>
        <taxon>Pseudomonadales</taxon>
        <taxon>Pseudomonadaceae</taxon>
        <taxon>Pseudomonas</taxon>
    </lineage>
</organism>
<accession>A0ABX0YFE9</accession>
<dbReference type="EMBL" id="JAAVJI010000009">
    <property type="protein sequence ID" value="NJP02144.1"/>
    <property type="molecule type" value="Genomic_DNA"/>
</dbReference>
<keyword evidence="1" id="KW-1133">Transmembrane helix</keyword>
<sequence length="577" mass="64158">MRQNVHEALKGYSERILGPVISDTILGEHKGLPKFLFFFVVILYFVYMCLMQGHLMFAGEMWAEMATNYFAVSKDGNLFQKFFELDSGYIPLLPRIIAFAGDAIGFPAASMPYFYTWTSVLLTGCIVGAFCLRPFRAVVPNDILRFFCALIILLVADYETRTFINFTYFGIFLISVVTALSLSDSNRDVPRWCWLICFLILSKPAIVAVVPSLILAAIFAKRRFRLVATASIMLCCIQLIQMVHSHANGGFVTQINYSSFQKIDAGFRYSLGFLGGMLSGKKVAAEYYPPLIYGSIALFMILLTFCLVRRRSNSLLIIGLGLLLMNFMLNAFALSSQWNVNMENLPGVPLYRHTIVGFFGTTLIVTGWISTVFAADCPKFPFLISWLKPLVLALWFFVSGWAAFSVNVNKAVNPFAFNNSKWQEMSSAIDSGAPVCVPIDPLGWQFLRGCTDFTPNISWVAQFDYEKILEPGVFIPITMPQSVSDRTVMSVGVLLKPQSISKSTVQVTLVFQLKSGAKVFYSGQSELPPSGGLILLAGDKSISAQEVQSVQLMSSQPIRLASIKDDRNTLAVSWSGR</sequence>
<gene>
    <name evidence="2" type="ORF">HBH25_14940</name>
</gene>
<reference evidence="2 3" key="1">
    <citation type="submission" date="2020-03" db="EMBL/GenBank/DDBJ databases">
        <authorList>
            <person name="Wang L."/>
            <person name="He N."/>
            <person name="Li Y."/>
            <person name="Fang Y."/>
            <person name="Zhang F."/>
        </authorList>
    </citation>
    <scope>NUCLEOTIDE SEQUENCE [LARGE SCALE GENOMIC DNA]</scope>
    <source>
        <strain evidence="3">hsmgli-8</strain>
    </source>
</reference>
<feature type="transmembrane region" description="Helical" evidence="1">
    <location>
        <begin position="162"/>
        <end position="182"/>
    </location>
</feature>